<sequence>MRAAVSGTGAAAVVAVGIGYALGGRLGVVSMLSVVVICVVVGLRERNAGRVLAGRGERAPARTEADAPDPLAGYGSLRSIEGQLSWAATPNARYDPSTRRLLRRHFGAALADRGIDLDDEPAACAAIGADLWPYVCPARAPQATDRAPGRTVLLRLIDRLESL</sequence>
<organism evidence="2 3">
    <name type="scientific">Actinocatenispora sera</name>
    <dbReference type="NCBI Taxonomy" id="390989"/>
    <lineage>
        <taxon>Bacteria</taxon>
        <taxon>Bacillati</taxon>
        <taxon>Actinomycetota</taxon>
        <taxon>Actinomycetes</taxon>
        <taxon>Micromonosporales</taxon>
        <taxon>Micromonosporaceae</taxon>
        <taxon>Actinocatenispora</taxon>
    </lineage>
</organism>
<keyword evidence="1" id="KW-0812">Transmembrane</keyword>
<feature type="transmembrane region" description="Helical" evidence="1">
    <location>
        <begin position="25"/>
        <end position="43"/>
    </location>
</feature>
<evidence type="ECO:0000313" key="3">
    <source>
        <dbReference type="Proteomes" id="UP000680750"/>
    </source>
</evidence>
<dbReference type="AlphaFoldDB" id="A0A810L7F6"/>
<keyword evidence="1" id="KW-1133">Transmembrane helix</keyword>
<dbReference type="Proteomes" id="UP000680750">
    <property type="component" value="Chromosome"/>
</dbReference>
<proteinExistence type="predicted"/>
<protein>
    <submittedName>
        <fullName evidence="2">Uncharacterized protein</fullName>
    </submittedName>
</protein>
<evidence type="ECO:0000256" key="1">
    <source>
        <dbReference type="SAM" id="Phobius"/>
    </source>
</evidence>
<gene>
    <name evidence="2" type="ORF">Asera_56080</name>
</gene>
<dbReference type="RefSeq" id="WP_244844054.1">
    <property type="nucleotide sequence ID" value="NZ_AP023354.1"/>
</dbReference>
<keyword evidence="3" id="KW-1185">Reference proteome</keyword>
<keyword evidence="1" id="KW-0472">Membrane</keyword>
<evidence type="ECO:0000313" key="2">
    <source>
        <dbReference type="EMBL" id="BCJ31500.1"/>
    </source>
</evidence>
<dbReference type="KEGG" id="aser:Asera_56080"/>
<name>A0A810L7F6_9ACTN</name>
<accession>A0A810L7F6</accession>
<reference evidence="2" key="1">
    <citation type="submission" date="2020-08" db="EMBL/GenBank/DDBJ databases">
        <title>Whole genome shotgun sequence of Actinocatenispora sera NBRC 101916.</title>
        <authorList>
            <person name="Komaki H."/>
            <person name="Tamura T."/>
        </authorList>
    </citation>
    <scope>NUCLEOTIDE SEQUENCE</scope>
    <source>
        <strain evidence="2">NBRC 101916</strain>
    </source>
</reference>
<dbReference type="EMBL" id="AP023354">
    <property type="protein sequence ID" value="BCJ31500.1"/>
    <property type="molecule type" value="Genomic_DNA"/>
</dbReference>